<sequence>MPSLSFTAALGLLSLLPAAQAGWNQNSNDNIVVYWGQNSGSVGQNRLSYYCQNAPDVDVINISFMVGITNLNLNLANVGNNCTSFPQAPNLLNCPQVAADIVECQQTYGKTIMMSLFGSTYTESGFSSSSAAVSAAQEMWAMYGPVQSGNSTPRPFGNAVVDGFDFDLEDPIENNMEPFAAELKSLMDANTSKKFWLSAAPQCPYPDVSDESFLDGQVAFDWVNVQFYNNGCGVSHYPADFNWATWDNWAKTVSANKNAKVLIGTPANVGGANAGSFPTDSQLSGAISLAKGTSSFGGVMLWDMAQLFSNTGYLAKIVADLGGSASTPPPPPPSTTLATVTRTSTAASGPTSSAPPSGGNGGSVPQWGQCGGDGYTGPTQCQAPFKCVVESEWWSSCQ</sequence>
<dbReference type="Pfam" id="PF00704">
    <property type="entry name" value="Glyco_hydro_18"/>
    <property type="match status" value="1"/>
</dbReference>
<organism evidence="19 20">
    <name type="scientific">Trichoderma lentiforme</name>
    <dbReference type="NCBI Taxonomy" id="1567552"/>
    <lineage>
        <taxon>Eukaryota</taxon>
        <taxon>Fungi</taxon>
        <taxon>Dikarya</taxon>
        <taxon>Ascomycota</taxon>
        <taxon>Pezizomycotina</taxon>
        <taxon>Sordariomycetes</taxon>
        <taxon>Hypocreomycetidae</taxon>
        <taxon>Hypocreales</taxon>
        <taxon>Hypocreaceae</taxon>
        <taxon>Trichoderma</taxon>
    </lineage>
</organism>
<dbReference type="InterPro" id="IPR050542">
    <property type="entry name" value="Glycosyl_Hydrlase18_Chitinase"/>
</dbReference>
<dbReference type="GO" id="GO:0008843">
    <property type="term" value="F:endochitinase activity"/>
    <property type="evidence" value="ECO:0007669"/>
    <property type="project" value="UniProtKB-EC"/>
</dbReference>
<evidence type="ECO:0000313" key="19">
    <source>
        <dbReference type="EMBL" id="KAF3072932.1"/>
    </source>
</evidence>
<dbReference type="PANTHER" id="PTHR45708">
    <property type="entry name" value="ENDOCHITINASE"/>
    <property type="match status" value="1"/>
</dbReference>
<comment type="catalytic activity">
    <reaction evidence="1">
        <text>Random endo-hydrolysis of N-acetyl-beta-D-glucosaminide (1-&gt;4)-beta-linkages in chitin and chitodextrins.</text>
        <dbReference type="EC" id="3.2.1.14"/>
    </reaction>
</comment>
<evidence type="ECO:0000259" key="17">
    <source>
        <dbReference type="PROSITE" id="PS51164"/>
    </source>
</evidence>
<evidence type="ECO:0000256" key="1">
    <source>
        <dbReference type="ARBA" id="ARBA00000822"/>
    </source>
</evidence>
<dbReference type="InterPro" id="IPR001223">
    <property type="entry name" value="Glyco_hydro18_cat"/>
</dbReference>
<keyword evidence="8" id="KW-0146">Chitin degradation</keyword>
<dbReference type="EMBL" id="QLNT01000007">
    <property type="protein sequence ID" value="KAF3072932.1"/>
    <property type="molecule type" value="Genomic_DNA"/>
</dbReference>
<evidence type="ECO:0000256" key="12">
    <source>
        <dbReference type="ARBA" id="ARBA00023326"/>
    </source>
</evidence>
<comment type="caution">
    <text evidence="19">The sequence shown here is derived from an EMBL/GenBank/DDBJ whole genome shotgun (WGS) entry which is preliminary data.</text>
</comment>
<feature type="domain" description="CBM1" evidence="17">
    <location>
        <begin position="362"/>
        <end position="398"/>
    </location>
</feature>
<evidence type="ECO:0000256" key="14">
    <source>
        <dbReference type="RuleBase" id="RU004453"/>
    </source>
</evidence>
<dbReference type="PANTHER" id="PTHR45708:SF49">
    <property type="entry name" value="ENDOCHITINASE"/>
    <property type="match status" value="1"/>
</dbReference>
<dbReference type="GO" id="GO:0030248">
    <property type="term" value="F:cellulose binding"/>
    <property type="evidence" value="ECO:0007669"/>
    <property type="project" value="InterPro"/>
</dbReference>
<evidence type="ECO:0000256" key="6">
    <source>
        <dbReference type="ARBA" id="ARBA00022729"/>
    </source>
</evidence>
<feature type="region of interest" description="Disordered" evidence="15">
    <location>
        <begin position="324"/>
        <end position="371"/>
    </location>
</feature>
<dbReference type="Pfam" id="PF00734">
    <property type="entry name" value="CBM_1"/>
    <property type="match status" value="1"/>
</dbReference>
<accession>A0A9P5CG33</accession>
<proteinExistence type="inferred from homology"/>
<dbReference type="InterPro" id="IPR035971">
    <property type="entry name" value="CBD_sf"/>
</dbReference>
<dbReference type="PROSITE" id="PS01095">
    <property type="entry name" value="GH18_1"/>
    <property type="match status" value="1"/>
</dbReference>
<keyword evidence="10" id="KW-0119">Carbohydrate metabolism</keyword>
<feature type="chain" id="PRO_5040451240" description="chitinase" evidence="16">
    <location>
        <begin position="22"/>
        <end position="398"/>
    </location>
</feature>
<evidence type="ECO:0000259" key="18">
    <source>
        <dbReference type="PROSITE" id="PS51910"/>
    </source>
</evidence>
<name>A0A9P5CG33_9HYPO</name>
<dbReference type="Gene3D" id="3.20.20.80">
    <property type="entry name" value="Glycosidases"/>
    <property type="match status" value="1"/>
</dbReference>
<dbReference type="InterPro" id="IPR000254">
    <property type="entry name" value="CBD"/>
</dbReference>
<comment type="similarity">
    <text evidence="14">Belongs to the glycosyl hydrolase 18 family.</text>
</comment>
<evidence type="ECO:0000256" key="5">
    <source>
        <dbReference type="ARBA" id="ARBA00022669"/>
    </source>
</evidence>
<feature type="domain" description="GH18" evidence="18">
    <location>
        <begin position="29"/>
        <end position="324"/>
    </location>
</feature>
<evidence type="ECO:0000256" key="10">
    <source>
        <dbReference type="ARBA" id="ARBA00023277"/>
    </source>
</evidence>
<evidence type="ECO:0000256" key="4">
    <source>
        <dbReference type="ARBA" id="ARBA00022525"/>
    </source>
</evidence>
<dbReference type="AlphaFoldDB" id="A0A9P5CG33"/>
<dbReference type="SUPFAM" id="SSF57180">
    <property type="entry name" value="Cellulose-binding domain"/>
    <property type="match status" value="1"/>
</dbReference>
<dbReference type="GO" id="GO:0008061">
    <property type="term" value="F:chitin binding"/>
    <property type="evidence" value="ECO:0007669"/>
    <property type="project" value="UniProtKB-KW"/>
</dbReference>
<dbReference type="SMART" id="SM00236">
    <property type="entry name" value="fCBD"/>
    <property type="match status" value="1"/>
</dbReference>
<dbReference type="EC" id="3.2.1.14" evidence="3"/>
<keyword evidence="7 13" id="KW-0378">Hydrolase</keyword>
<dbReference type="InterPro" id="IPR001579">
    <property type="entry name" value="Glyco_hydro_18_chit_AS"/>
</dbReference>
<dbReference type="GO" id="GO:0005576">
    <property type="term" value="C:extracellular region"/>
    <property type="evidence" value="ECO:0007669"/>
    <property type="project" value="UniProtKB-SubCell"/>
</dbReference>
<protein>
    <recommendedName>
        <fullName evidence="3">chitinase</fullName>
        <ecNumber evidence="3">3.2.1.14</ecNumber>
    </recommendedName>
</protein>
<keyword evidence="4" id="KW-0964">Secreted</keyword>
<feature type="signal peptide" evidence="16">
    <location>
        <begin position="1"/>
        <end position="21"/>
    </location>
</feature>
<evidence type="ECO:0000256" key="13">
    <source>
        <dbReference type="RuleBase" id="RU000489"/>
    </source>
</evidence>
<keyword evidence="6 16" id="KW-0732">Signal</keyword>
<gene>
    <name evidence="19" type="ORF">CFAM422_005032</name>
</gene>
<keyword evidence="11 13" id="KW-0326">Glycosidase</keyword>
<evidence type="ECO:0000256" key="11">
    <source>
        <dbReference type="ARBA" id="ARBA00023295"/>
    </source>
</evidence>
<dbReference type="PROSITE" id="PS51910">
    <property type="entry name" value="GH18_2"/>
    <property type="match status" value="1"/>
</dbReference>
<keyword evidence="20" id="KW-1185">Reference proteome</keyword>
<dbReference type="Proteomes" id="UP000801864">
    <property type="component" value="Unassembled WGS sequence"/>
</dbReference>
<evidence type="ECO:0000256" key="3">
    <source>
        <dbReference type="ARBA" id="ARBA00012729"/>
    </source>
</evidence>
<keyword evidence="5" id="KW-0147">Chitin-binding</keyword>
<evidence type="ECO:0000256" key="15">
    <source>
        <dbReference type="SAM" id="MobiDB-lite"/>
    </source>
</evidence>
<dbReference type="GO" id="GO:0006032">
    <property type="term" value="P:chitin catabolic process"/>
    <property type="evidence" value="ECO:0007669"/>
    <property type="project" value="UniProtKB-KW"/>
</dbReference>
<evidence type="ECO:0000256" key="9">
    <source>
        <dbReference type="ARBA" id="ARBA00023026"/>
    </source>
</evidence>
<dbReference type="SUPFAM" id="SSF51445">
    <property type="entry name" value="(Trans)glycosidases"/>
    <property type="match status" value="1"/>
</dbReference>
<evidence type="ECO:0000256" key="8">
    <source>
        <dbReference type="ARBA" id="ARBA00023024"/>
    </source>
</evidence>
<feature type="compositionally biased region" description="Low complexity" evidence="15">
    <location>
        <begin position="335"/>
        <end position="357"/>
    </location>
</feature>
<evidence type="ECO:0000256" key="16">
    <source>
        <dbReference type="SAM" id="SignalP"/>
    </source>
</evidence>
<keyword evidence="12" id="KW-0624">Polysaccharide degradation</keyword>
<dbReference type="GO" id="GO:0000272">
    <property type="term" value="P:polysaccharide catabolic process"/>
    <property type="evidence" value="ECO:0007669"/>
    <property type="project" value="UniProtKB-KW"/>
</dbReference>
<dbReference type="PROSITE" id="PS51164">
    <property type="entry name" value="CBM1_2"/>
    <property type="match status" value="1"/>
</dbReference>
<dbReference type="InterPro" id="IPR017853">
    <property type="entry name" value="GH"/>
</dbReference>
<evidence type="ECO:0000256" key="2">
    <source>
        <dbReference type="ARBA" id="ARBA00004613"/>
    </source>
</evidence>
<comment type="subcellular location">
    <subcellularLocation>
        <location evidence="2">Secreted</location>
    </subcellularLocation>
</comment>
<evidence type="ECO:0000256" key="7">
    <source>
        <dbReference type="ARBA" id="ARBA00022801"/>
    </source>
</evidence>
<evidence type="ECO:0000313" key="20">
    <source>
        <dbReference type="Proteomes" id="UP000801864"/>
    </source>
</evidence>
<keyword evidence="9" id="KW-0843">Virulence</keyword>
<reference evidence="19 20" key="1">
    <citation type="submission" date="2018-06" db="EMBL/GenBank/DDBJ databases">
        <title>Genome analysis of cellulolytic fungus Trichoderma lentiforme CFAM-422.</title>
        <authorList>
            <person name="Steindorff A.S."/>
            <person name="Formighieri E.F."/>
            <person name="Midorikawa G.E.O."/>
            <person name="Tamietti M.S."/>
            <person name="Ramos E.Z."/>
            <person name="Silva A.S."/>
            <person name="Bon E.P.S."/>
            <person name="Mendes T.D."/>
            <person name="Damaso M.C.T."/>
            <person name="Favaro L.C.L."/>
        </authorList>
    </citation>
    <scope>NUCLEOTIDE SEQUENCE [LARGE SCALE GENOMIC DNA]</scope>
    <source>
        <strain evidence="19 20">CFAM-422</strain>
    </source>
</reference>